<evidence type="ECO:0000256" key="1">
    <source>
        <dbReference type="SAM" id="Phobius"/>
    </source>
</evidence>
<keyword evidence="1" id="KW-1133">Transmembrane helix</keyword>
<dbReference type="AlphaFoldDB" id="A0A6N7R1P3"/>
<keyword evidence="3" id="KW-1185">Reference proteome</keyword>
<proteinExistence type="predicted"/>
<keyword evidence="1" id="KW-0812">Transmembrane</keyword>
<organism evidence="2 3">
    <name type="scientific">Gracilibacillus thailandensis</name>
    <dbReference type="NCBI Taxonomy" id="563735"/>
    <lineage>
        <taxon>Bacteria</taxon>
        <taxon>Bacillati</taxon>
        <taxon>Bacillota</taxon>
        <taxon>Bacilli</taxon>
        <taxon>Bacillales</taxon>
        <taxon>Bacillaceae</taxon>
        <taxon>Gracilibacillus</taxon>
    </lineage>
</organism>
<feature type="transmembrane region" description="Helical" evidence="1">
    <location>
        <begin position="65"/>
        <end position="86"/>
    </location>
</feature>
<protein>
    <submittedName>
        <fullName evidence="2">Uncharacterized protein</fullName>
    </submittedName>
</protein>
<evidence type="ECO:0000313" key="2">
    <source>
        <dbReference type="EMBL" id="MRI67365.1"/>
    </source>
</evidence>
<feature type="transmembrane region" description="Helical" evidence="1">
    <location>
        <begin position="40"/>
        <end position="59"/>
    </location>
</feature>
<name>A0A6N7R1P3_9BACI</name>
<accession>A0A6N7R1P3</accession>
<comment type="caution">
    <text evidence="2">The sequence shown here is derived from an EMBL/GenBank/DDBJ whole genome shotgun (WGS) entry which is preliminary data.</text>
</comment>
<sequence>MRELKSRSIFPSSEMDYRNIRLEPLRTIDYPEIAYHKKRLVIYACLLVLIWSAFFYALFTEELFPIYLFLMPFTLFSYQVLNTFAIKEEGLMIGTQFIPWQKIKYYQFVRIDVNHKFYGHTKEVNDSYELKVKLGFISASCIITSDETKEQIAMFLASYAPYKQKITAEKEETENESVYEQ</sequence>
<dbReference type="RefSeq" id="WP_153835957.1">
    <property type="nucleotide sequence ID" value="NZ_JBHUMW010000043.1"/>
</dbReference>
<dbReference type="Proteomes" id="UP000435187">
    <property type="component" value="Unassembled WGS sequence"/>
</dbReference>
<gene>
    <name evidence="2" type="ORF">GH885_13605</name>
</gene>
<dbReference type="EMBL" id="WJEE01000030">
    <property type="protein sequence ID" value="MRI67365.1"/>
    <property type="molecule type" value="Genomic_DNA"/>
</dbReference>
<evidence type="ECO:0000313" key="3">
    <source>
        <dbReference type="Proteomes" id="UP000435187"/>
    </source>
</evidence>
<keyword evidence="1" id="KW-0472">Membrane</keyword>
<reference evidence="2 3" key="1">
    <citation type="submission" date="2019-10" db="EMBL/GenBank/DDBJ databases">
        <title>Gracilibacillus salitolerans sp. nov., a moderate halophile isolated from a saline soil in northwest China.</title>
        <authorList>
            <person name="Gan L."/>
        </authorList>
    </citation>
    <scope>NUCLEOTIDE SEQUENCE [LARGE SCALE GENOMIC DNA]</scope>
    <source>
        <strain evidence="2 3">TP2-8</strain>
    </source>
</reference>